<dbReference type="InterPro" id="IPR017464">
    <property type="entry name" value="Sugar_tfrase_EpsB_2"/>
</dbReference>
<evidence type="ECO:0000256" key="2">
    <source>
        <dbReference type="ARBA" id="ARBA00006464"/>
    </source>
</evidence>
<evidence type="ECO:0000256" key="7">
    <source>
        <dbReference type="SAM" id="Phobius"/>
    </source>
</evidence>
<organism evidence="9 10">
    <name type="scientific">Candidatus Accumulibacter aalborgensis</name>
    <dbReference type="NCBI Taxonomy" id="1860102"/>
    <lineage>
        <taxon>Bacteria</taxon>
        <taxon>Pseudomonadati</taxon>
        <taxon>Pseudomonadota</taxon>
        <taxon>Betaproteobacteria</taxon>
        <taxon>Candidatus Accumulibacter</taxon>
    </lineage>
</organism>
<dbReference type="PANTHER" id="PTHR30576:SF0">
    <property type="entry name" value="UNDECAPRENYL-PHOSPHATE N-ACETYLGALACTOSAMINYL 1-PHOSPHATE TRANSFERASE-RELATED"/>
    <property type="match status" value="1"/>
</dbReference>
<keyword evidence="6 7" id="KW-0472">Membrane</keyword>
<feature type="transmembrane region" description="Helical" evidence="7">
    <location>
        <begin position="12"/>
        <end position="35"/>
    </location>
</feature>
<keyword evidence="4 7" id="KW-0812">Transmembrane</keyword>
<dbReference type="Gene3D" id="3.40.50.720">
    <property type="entry name" value="NAD(P)-binding Rossmann-like Domain"/>
    <property type="match status" value="1"/>
</dbReference>
<evidence type="ECO:0000256" key="1">
    <source>
        <dbReference type="ARBA" id="ARBA00004141"/>
    </source>
</evidence>
<feature type="transmembrane region" description="Helical" evidence="7">
    <location>
        <begin position="108"/>
        <end position="126"/>
    </location>
</feature>
<proteinExistence type="inferred from homology"/>
<protein>
    <submittedName>
        <fullName evidence="9">Sugar transferase, PEP-CTERM system associated</fullName>
        <ecNumber evidence="9">2.7.8.6</ecNumber>
    </submittedName>
</protein>
<dbReference type="InterPro" id="IPR017475">
    <property type="entry name" value="EPS_sugar_tfrase"/>
</dbReference>
<dbReference type="RefSeq" id="WP_186406642.1">
    <property type="nucleotide sequence ID" value="NZ_FLQX01000097.1"/>
</dbReference>
<keyword evidence="10" id="KW-1185">Reference proteome</keyword>
<dbReference type="InterPro" id="IPR003362">
    <property type="entry name" value="Bact_transf"/>
</dbReference>
<evidence type="ECO:0000259" key="8">
    <source>
        <dbReference type="Pfam" id="PF02397"/>
    </source>
</evidence>
<reference evidence="9 10" key="1">
    <citation type="submission" date="2016-06" db="EMBL/GenBank/DDBJ databases">
        <authorList>
            <person name="Kjaerup R.B."/>
            <person name="Dalgaard T.S."/>
            <person name="Juul-Madsen H.R."/>
        </authorList>
    </citation>
    <scope>NUCLEOTIDE SEQUENCE [LARGE SCALE GENOMIC DNA]</scope>
    <source>
        <strain evidence="9">3</strain>
    </source>
</reference>
<comment type="similarity">
    <text evidence="2">Belongs to the bacterial sugar transferase family.</text>
</comment>
<sequence>MIKVFNHWFHRKTIAQVAVDLMLPVLCVILAAVWIGHGGQLGLDKAAFYAVIFALMMIVLNAWLGIYQRVHSRTRAETQARAVLSLYLAIPLAYLVFSMLAVAEVDRAFMLLSGLSALFATLVHRVHSAHSGTGSLLAHRVLVFGVGEEAENVGRVLRKSDPDIQIVGFYPSPTDAEVVVPSQVILSDHMSLSDTAHSLKVDEIIVAVRERRGGALPLRELLECKLSGVKVLDLASYFERALGQIRIDSLRVSWLIFGEGFRQSWRRASIKRLFDIVVASFLLLLTLPVMLVTAMMIVLEDGFPVFYRQERVGLDGRLFKVIKFRSMRNDAESDGLPRWATANDNRVTRVGRFIRKVRIDELPQLYSVLTGDMSLVGPRPERPFFVDQLTRDVPFYAVRHSVKPGVTGWAQVSYHYGSTVDDSIQKLQYDLYYVKNHSLFLDVVILFQTVGVVLTGKGAQ</sequence>
<comment type="subcellular location">
    <subcellularLocation>
        <location evidence="1">Membrane</location>
        <topology evidence="1">Multi-pass membrane protein</topology>
    </subcellularLocation>
</comment>
<dbReference type="Pfam" id="PF02397">
    <property type="entry name" value="Bac_transf"/>
    <property type="match status" value="1"/>
</dbReference>
<evidence type="ECO:0000256" key="4">
    <source>
        <dbReference type="ARBA" id="ARBA00022692"/>
    </source>
</evidence>
<accession>A0A1A8XMD7</accession>
<gene>
    <name evidence="9" type="ORF">ACCAA_220062</name>
</gene>
<evidence type="ECO:0000256" key="5">
    <source>
        <dbReference type="ARBA" id="ARBA00022989"/>
    </source>
</evidence>
<evidence type="ECO:0000313" key="10">
    <source>
        <dbReference type="Proteomes" id="UP000199169"/>
    </source>
</evidence>
<feature type="transmembrane region" description="Helical" evidence="7">
    <location>
        <begin position="273"/>
        <end position="299"/>
    </location>
</feature>
<dbReference type="GO" id="GO:0047360">
    <property type="term" value="F:undecaprenyl-phosphate galactose phosphotransferase activity"/>
    <property type="evidence" value="ECO:0007669"/>
    <property type="project" value="UniProtKB-EC"/>
</dbReference>
<keyword evidence="3 9" id="KW-0808">Transferase</keyword>
<dbReference type="Proteomes" id="UP000199169">
    <property type="component" value="Unassembled WGS sequence"/>
</dbReference>
<dbReference type="NCBIfam" id="TIGR03013">
    <property type="entry name" value="EpsB_2"/>
    <property type="match status" value="1"/>
</dbReference>
<feature type="transmembrane region" description="Helical" evidence="7">
    <location>
        <begin position="82"/>
        <end position="102"/>
    </location>
</feature>
<name>A0A1A8XMD7_9PROT</name>
<dbReference type="EC" id="2.7.8.6" evidence="9"/>
<evidence type="ECO:0000256" key="6">
    <source>
        <dbReference type="ARBA" id="ARBA00023136"/>
    </source>
</evidence>
<dbReference type="GO" id="GO:0016020">
    <property type="term" value="C:membrane"/>
    <property type="evidence" value="ECO:0007669"/>
    <property type="project" value="UniProtKB-SubCell"/>
</dbReference>
<evidence type="ECO:0000313" key="9">
    <source>
        <dbReference type="EMBL" id="SBT05572.1"/>
    </source>
</evidence>
<dbReference type="NCBIfam" id="TIGR03025">
    <property type="entry name" value="EPS_sugtrans"/>
    <property type="match status" value="1"/>
</dbReference>
<feature type="domain" description="Bacterial sugar transferase" evidence="8">
    <location>
        <begin position="271"/>
        <end position="454"/>
    </location>
</feature>
<evidence type="ECO:0000256" key="3">
    <source>
        <dbReference type="ARBA" id="ARBA00022679"/>
    </source>
</evidence>
<dbReference type="STRING" id="1860102.ACCAA_220062"/>
<keyword evidence="5 7" id="KW-1133">Transmembrane helix</keyword>
<feature type="transmembrane region" description="Helical" evidence="7">
    <location>
        <begin position="47"/>
        <end position="70"/>
    </location>
</feature>
<dbReference type="AlphaFoldDB" id="A0A1A8XMD7"/>
<dbReference type="PANTHER" id="PTHR30576">
    <property type="entry name" value="COLANIC BIOSYNTHESIS UDP-GLUCOSE LIPID CARRIER TRANSFERASE"/>
    <property type="match status" value="1"/>
</dbReference>
<dbReference type="EMBL" id="FLQX01000097">
    <property type="protein sequence ID" value="SBT05572.1"/>
    <property type="molecule type" value="Genomic_DNA"/>
</dbReference>